<evidence type="ECO:0000313" key="1">
    <source>
        <dbReference type="EMBL" id="KIW41901.1"/>
    </source>
</evidence>
<dbReference type="HOGENOM" id="CLU_1992660_0_0_1"/>
<name>A0A0D2APM6_9EURO</name>
<dbReference type="AlphaFoldDB" id="A0A0D2APM6"/>
<keyword evidence="2" id="KW-1185">Reference proteome</keyword>
<dbReference type="RefSeq" id="XP_016262117.1">
    <property type="nucleotide sequence ID" value="XM_016406513.1"/>
</dbReference>
<proteinExistence type="predicted"/>
<gene>
    <name evidence="1" type="ORF">PV06_05497</name>
</gene>
<dbReference type="GeneID" id="27357571"/>
<dbReference type="Proteomes" id="UP000053342">
    <property type="component" value="Unassembled WGS sequence"/>
</dbReference>
<reference evidence="1 2" key="1">
    <citation type="submission" date="2015-01" db="EMBL/GenBank/DDBJ databases">
        <title>The Genome Sequence of Exophiala oligosperma CBS72588.</title>
        <authorList>
            <consortium name="The Broad Institute Genomics Platform"/>
            <person name="Cuomo C."/>
            <person name="de Hoog S."/>
            <person name="Gorbushina A."/>
            <person name="Stielow B."/>
            <person name="Teixiera M."/>
            <person name="Abouelleil A."/>
            <person name="Chapman S.B."/>
            <person name="Priest M."/>
            <person name="Young S.K."/>
            <person name="Wortman J."/>
            <person name="Nusbaum C."/>
            <person name="Birren B."/>
        </authorList>
    </citation>
    <scope>NUCLEOTIDE SEQUENCE [LARGE SCALE GENOMIC DNA]</scope>
    <source>
        <strain evidence="1 2">CBS 72588</strain>
    </source>
</reference>
<accession>A0A0D2APM6</accession>
<organism evidence="1 2">
    <name type="scientific">Exophiala oligosperma</name>
    <dbReference type="NCBI Taxonomy" id="215243"/>
    <lineage>
        <taxon>Eukaryota</taxon>
        <taxon>Fungi</taxon>
        <taxon>Dikarya</taxon>
        <taxon>Ascomycota</taxon>
        <taxon>Pezizomycotina</taxon>
        <taxon>Eurotiomycetes</taxon>
        <taxon>Chaetothyriomycetidae</taxon>
        <taxon>Chaetothyriales</taxon>
        <taxon>Herpotrichiellaceae</taxon>
        <taxon>Exophiala</taxon>
    </lineage>
</organism>
<evidence type="ECO:0000313" key="2">
    <source>
        <dbReference type="Proteomes" id="UP000053342"/>
    </source>
</evidence>
<protein>
    <submittedName>
        <fullName evidence="1">Uncharacterized protein</fullName>
    </submittedName>
</protein>
<dbReference type="EMBL" id="KN847336">
    <property type="protein sequence ID" value="KIW41901.1"/>
    <property type="molecule type" value="Genomic_DNA"/>
</dbReference>
<sequence length="125" mass="13551">MSSLHRIPDMYLVKSHVHNQICGGCLLHESSFHTGTRSISAVSSNYTPPSRVSIQAKTTIRQTIRSGLAALKLTSLAPDSQYVLSEVLAGTLQSLGYSLCSNQNSTVMALQQNQVLGRDFVQSSK</sequence>
<dbReference type="VEuPathDB" id="FungiDB:PV06_05497"/>